<dbReference type="AlphaFoldDB" id="A0A8T1DXZ4"/>
<dbReference type="EMBL" id="RCML01004900">
    <property type="protein sequence ID" value="KAG2945796.1"/>
    <property type="molecule type" value="Genomic_DNA"/>
</dbReference>
<evidence type="ECO:0000256" key="1">
    <source>
        <dbReference type="SAM" id="Phobius"/>
    </source>
</evidence>
<reference evidence="3" key="1">
    <citation type="submission" date="2018-10" db="EMBL/GenBank/DDBJ databases">
        <title>Effector identification in a new, highly contiguous assembly of the strawberry crown rot pathogen Phytophthora cactorum.</title>
        <authorList>
            <person name="Armitage A.D."/>
            <person name="Nellist C.F."/>
            <person name="Bates H."/>
            <person name="Vickerstaff R.J."/>
            <person name="Harrison R.J."/>
        </authorList>
    </citation>
    <scope>NUCLEOTIDE SEQUENCE</scope>
    <source>
        <strain evidence="2">15-7</strain>
        <strain evidence="3">P415</strain>
    </source>
</reference>
<dbReference type="Proteomes" id="UP000735874">
    <property type="component" value="Unassembled WGS sequence"/>
</dbReference>
<dbReference type="VEuPathDB" id="FungiDB:PC110_g18940"/>
<evidence type="ECO:0000313" key="3">
    <source>
        <dbReference type="EMBL" id="KAG2945796.1"/>
    </source>
</evidence>
<evidence type="ECO:0000313" key="2">
    <source>
        <dbReference type="EMBL" id="KAG2793241.1"/>
    </source>
</evidence>
<keyword evidence="1" id="KW-0812">Transmembrane</keyword>
<gene>
    <name evidence="2" type="ORF">PC113_g25563</name>
    <name evidence="3" type="ORF">PC118_g25725</name>
</gene>
<name>A0A8T1DXZ4_9STRA</name>
<comment type="caution">
    <text evidence="3">The sequence shown here is derived from an EMBL/GenBank/DDBJ whole genome shotgun (WGS) entry which is preliminary data.</text>
</comment>
<keyword evidence="1" id="KW-0472">Membrane</keyword>
<organism evidence="3 4">
    <name type="scientific">Phytophthora cactorum</name>
    <dbReference type="NCBI Taxonomy" id="29920"/>
    <lineage>
        <taxon>Eukaryota</taxon>
        <taxon>Sar</taxon>
        <taxon>Stramenopiles</taxon>
        <taxon>Oomycota</taxon>
        <taxon>Peronosporomycetes</taxon>
        <taxon>Peronosporales</taxon>
        <taxon>Peronosporaceae</taxon>
        <taxon>Phytophthora</taxon>
    </lineage>
</organism>
<dbReference type="Proteomes" id="UP000697107">
    <property type="component" value="Unassembled WGS sequence"/>
</dbReference>
<protein>
    <submittedName>
        <fullName evidence="3">Uncharacterized protein</fullName>
    </submittedName>
</protein>
<accession>A0A8T1DXZ4</accession>
<evidence type="ECO:0000313" key="4">
    <source>
        <dbReference type="Proteomes" id="UP000697107"/>
    </source>
</evidence>
<keyword evidence="1" id="KW-1133">Transmembrane helix</keyword>
<proteinExistence type="predicted"/>
<dbReference type="EMBL" id="RCMG01004793">
    <property type="protein sequence ID" value="KAG2793241.1"/>
    <property type="molecule type" value="Genomic_DNA"/>
</dbReference>
<feature type="transmembrane region" description="Helical" evidence="1">
    <location>
        <begin position="16"/>
        <end position="33"/>
    </location>
</feature>
<feature type="non-terminal residue" evidence="3">
    <location>
        <position position="1"/>
    </location>
</feature>
<sequence>FTPPIKQMTNYYDKTFAVFGLVILLATTSYYLVEYPSQLLAQRLSCVFAERTKCEHQRVAEESDTDELDDAVEKSSAMLLAKKNEEPASV</sequence>